<dbReference type="EMBL" id="JBAMMX010000018">
    <property type="protein sequence ID" value="KAK6923040.1"/>
    <property type="molecule type" value="Genomic_DNA"/>
</dbReference>
<evidence type="ECO:0000313" key="2">
    <source>
        <dbReference type="Proteomes" id="UP001370490"/>
    </source>
</evidence>
<organism evidence="1 2">
    <name type="scientific">Dillenia turbinata</name>
    <dbReference type="NCBI Taxonomy" id="194707"/>
    <lineage>
        <taxon>Eukaryota</taxon>
        <taxon>Viridiplantae</taxon>
        <taxon>Streptophyta</taxon>
        <taxon>Embryophyta</taxon>
        <taxon>Tracheophyta</taxon>
        <taxon>Spermatophyta</taxon>
        <taxon>Magnoliopsida</taxon>
        <taxon>eudicotyledons</taxon>
        <taxon>Gunneridae</taxon>
        <taxon>Pentapetalae</taxon>
        <taxon>Dilleniales</taxon>
        <taxon>Dilleniaceae</taxon>
        <taxon>Dillenia</taxon>
    </lineage>
</organism>
<evidence type="ECO:0000313" key="1">
    <source>
        <dbReference type="EMBL" id="KAK6923040.1"/>
    </source>
</evidence>
<proteinExistence type="predicted"/>
<sequence>MARYRNCRPSPNRLRHASDSSNLKDAFNMLRALNNPKDALKYFAQMLSKLRISSLSPRKYYQLCFYDTFNVGKLQLHA</sequence>
<name>A0AAN8Z580_9MAGN</name>
<keyword evidence="2" id="KW-1185">Reference proteome</keyword>
<dbReference type="AlphaFoldDB" id="A0AAN8Z580"/>
<protein>
    <submittedName>
        <fullName evidence="1">Uncharacterized protein</fullName>
    </submittedName>
</protein>
<accession>A0AAN8Z580</accession>
<dbReference type="Proteomes" id="UP001370490">
    <property type="component" value="Unassembled WGS sequence"/>
</dbReference>
<reference evidence="1 2" key="1">
    <citation type="submission" date="2023-12" db="EMBL/GenBank/DDBJ databases">
        <title>A high-quality genome assembly for Dillenia turbinata (Dilleniales).</title>
        <authorList>
            <person name="Chanderbali A."/>
        </authorList>
    </citation>
    <scope>NUCLEOTIDE SEQUENCE [LARGE SCALE GENOMIC DNA]</scope>
    <source>
        <strain evidence="1">LSX21</strain>
        <tissue evidence="1">Leaf</tissue>
    </source>
</reference>
<gene>
    <name evidence="1" type="ORF">RJ641_011344</name>
</gene>
<comment type="caution">
    <text evidence="1">The sequence shown here is derived from an EMBL/GenBank/DDBJ whole genome shotgun (WGS) entry which is preliminary data.</text>
</comment>